<accession>A0ABT3ZCQ2</accession>
<proteinExistence type="predicted"/>
<reference evidence="1" key="1">
    <citation type="submission" date="2022-10" db="EMBL/GenBank/DDBJ databases">
        <title>Hoeflea sp. G2-23, isolated from marine algae.</title>
        <authorList>
            <person name="Kristyanto S."/>
            <person name="Kim J.M."/>
            <person name="Jeon C.O."/>
        </authorList>
    </citation>
    <scope>NUCLEOTIDE SEQUENCE</scope>
    <source>
        <strain evidence="1">G2-23</strain>
    </source>
</reference>
<dbReference type="NCBIfam" id="NF033832">
    <property type="entry name" value="sce7726_fam"/>
    <property type="match status" value="1"/>
</dbReference>
<protein>
    <submittedName>
        <fullName evidence="1">Sce7726 family protein</fullName>
    </submittedName>
</protein>
<dbReference type="RefSeq" id="WP_267654986.1">
    <property type="nucleotide sequence ID" value="NZ_JAOVZR010000001.1"/>
</dbReference>
<organism evidence="1 2">
    <name type="scientific">Hoeflea algicola</name>
    <dbReference type="NCBI Taxonomy" id="2983763"/>
    <lineage>
        <taxon>Bacteria</taxon>
        <taxon>Pseudomonadati</taxon>
        <taxon>Pseudomonadota</taxon>
        <taxon>Alphaproteobacteria</taxon>
        <taxon>Hyphomicrobiales</taxon>
        <taxon>Rhizobiaceae</taxon>
        <taxon>Hoeflea</taxon>
    </lineage>
</organism>
<dbReference type="EMBL" id="JAOVZR010000001">
    <property type="protein sequence ID" value="MCY0149519.1"/>
    <property type="molecule type" value="Genomic_DNA"/>
</dbReference>
<sequence length="216" mass="24438">MKDHLDLEERRYATEVEIRTALVHHLAREARSKNCILATEAVYGFENRRADVLELDDQSHAFEIKSDYDNTSRLPGQLAEYLKTFDFVTVVTTPKHLPNVRGIAPKRVGLVVFDGYFVEPIRKPVINKQLSKFHLASGTTKSRLLKALPSSLRSRGVYEVRAAAVKLLTTKVLRSLFLSELAERFSESSAAFFSETDAQIAAEDLLLLQRSSRLFV</sequence>
<dbReference type="InterPro" id="IPR047729">
    <property type="entry name" value="Sce7726-like"/>
</dbReference>
<gene>
    <name evidence="1" type="ORF">OEG84_17850</name>
</gene>
<evidence type="ECO:0000313" key="1">
    <source>
        <dbReference type="EMBL" id="MCY0149519.1"/>
    </source>
</evidence>
<dbReference type="Proteomes" id="UP001073227">
    <property type="component" value="Unassembled WGS sequence"/>
</dbReference>
<evidence type="ECO:0000313" key="2">
    <source>
        <dbReference type="Proteomes" id="UP001073227"/>
    </source>
</evidence>
<name>A0ABT3ZCQ2_9HYPH</name>
<comment type="caution">
    <text evidence="1">The sequence shown here is derived from an EMBL/GenBank/DDBJ whole genome shotgun (WGS) entry which is preliminary data.</text>
</comment>
<keyword evidence="2" id="KW-1185">Reference proteome</keyword>